<sequence length="765" mass="88597">MAELFKVRNVVLSIAENLSIVDYLSLSSVSKFTNQSLSSIDKDYFKARLKNVFISYDPTHTDDLLSDFQATNIFNSIKSTSNPKKTVVLIFRLLKPYLSIIRKSDGIDIDDFDFQELFGYGNDDINDQAKVLKNLSKFVQMDDSDQFVKDEMSARLRDLTRKYTKLKFEQMQESFDNENYYNVHRLVACLNLLDQEDLIVEFFQQENKFPMDFFPPTILDTDKSLQEGSLDDVIKDLTEFFNSKSKIIDESFGDQLPIMLLYSEQIIDKNIVSGFFAKECEQNIEIIPKVYLKLLNTFVPNLNDSKNAGDNYRHMMITFINLYFEPLVINFLNEEIVNFEQDSIKEIKQFETELSEQEKIEQDNIYKSVLTEYSSEDVKTNKFELLSSFTKIFSKSNKDSNEIKFKVNFEILNKNLKNLKNFMNFELCYKIIEIAKAKIETFAIFGKSQHSIVDQAKINSQIEEIFIKLVTIISKYHIRPGFTKAIDFLSRYDPTEFKSLESVESTSTVEPLKKFTELINIGDLIQQMIEIFYENELVMKKILNKDEFLNNANQTKKQFETSLDNFVANGLNIGIDKLMAEIEFIYNTLQLPNDFNPKTTNGNEAVLFTGPTKCAEKVVTLLSNHINLLNGSTEKGIIDIFQQEIGERFFQVIVKNIKKRIISTSGSIILISDLNLYYDFVVNTLRQKNITPLFIGLKEIGQLYLISTDDSKELGKLIGDLSKFNGIFKQEEIYEFVQKRADWFKIKKDVEKAMYGLGLTDCVVM</sequence>
<protein>
    <recommendedName>
        <fullName evidence="1">Exocyst complex component Sec10-like alpha-helical bundle domain-containing protein</fullName>
    </recommendedName>
</protein>
<dbReference type="InterPro" id="IPR009976">
    <property type="entry name" value="Sec10-like"/>
</dbReference>
<dbReference type="Pfam" id="PF07393">
    <property type="entry name" value="Sec10_HB"/>
    <property type="match status" value="1"/>
</dbReference>
<dbReference type="PANTHER" id="PTHR12100">
    <property type="entry name" value="SEC10"/>
    <property type="match status" value="1"/>
</dbReference>
<organism evidence="2 3">
    <name type="scientific">Wickerhamomyces anomalus (strain ATCC 58044 / CBS 1984 / NCYC 433 / NRRL Y-366-8)</name>
    <name type="common">Yeast</name>
    <name type="synonym">Hansenula anomala</name>
    <dbReference type="NCBI Taxonomy" id="683960"/>
    <lineage>
        <taxon>Eukaryota</taxon>
        <taxon>Fungi</taxon>
        <taxon>Dikarya</taxon>
        <taxon>Ascomycota</taxon>
        <taxon>Saccharomycotina</taxon>
        <taxon>Saccharomycetes</taxon>
        <taxon>Phaffomycetales</taxon>
        <taxon>Wickerhamomycetaceae</taxon>
        <taxon>Wickerhamomyces</taxon>
    </lineage>
</organism>
<dbReference type="Proteomes" id="UP000094112">
    <property type="component" value="Unassembled WGS sequence"/>
</dbReference>
<dbReference type="EMBL" id="KV454212">
    <property type="protein sequence ID" value="ODQ58376.1"/>
    <property type="molecule type" value="Genomic_DNA"/>
</dbReference>
<dbReference type="InterPro" id="IPR048627">
    <property type="entry name" value="Sec10_HB"/>
</dbReference>
<dbReference type="GO" id="GO:0000149">
    <property type="term" value="F:SNARE binding"/>
    <property type="evidence" value="ECO:0007669"/>
    <property type="project" value="EnsemblFungi"/>
</dbReference>
<keyword evidence="3" id="KW-1185">Reference proteome</keyword>
<dbReference type="GO" id="GO:0005829">
    <property type="term" value="C:cytosol"/>
    <property type="evidence" value="ECO:0007669"/>
    <property type="project" value="GOC"/>
</dbReference>
<dbReference type="GO" id="GO:0006887">
    <property type="term" value="P:exocytosis"/>
    <property type="evidence" value="ECO:0007669"/>
    <property type="project" value="TreeGrafter"/>
</dbReference>
<dbReference type="GO" id="GO:0005794">
    <property type="term" value="C:Golgi apparatus"/>
    <property type="evidence" value="ECO:0007669"/>
    <property type="project" value="EnsemblFungi"/>
</dbReference>
<gene>
    <name evidence="2" type="ORF">WICANDRAFT_64516</name>
</gene>
<reference evidence="2 3" key="1">
    <citation type="journal article" date="2016" name="Proc. Natl. Acad. Sci. U.S.A.">
        <title>Comparative genomics of biotechnologically important yeasts.</title>
        <authorList>
            <person name="Riley R."/>
            <person name="Haridas S."/>
            <person name="Wolfe K.H."/>
            <person name="Lopes M.R."/>
            <person name="Hittinger C.T."/>
            <person name="Goeker M."/>
            <person name="Salamov A.A."/>
            <person name="Wisecaver J.H."/>
            <person name="Long T.M."/>
            <person name="Calvey C.H."/>
            <person name="Aerts A.L."/>
            <person name="Barry K.W."/>
            <person name="Choi C."/>
            <person name="Clum A."/>
            <person name="Coughlan A.Y."/>
            <person name="Deshpande S."/>
            <person name="Douglass A.P."/>
            <person name="Hanson S.J."/>
            <person name="Klenk H.-P."/>
            <person name="LaButti K.M."/>
            <person name="Lapidus A."/>
            <person name="Lindquist E.A."/>
            <person name="Lipzen A.M."/>
            <person name="Meier-Kolthoff J.P."/>
            <person name="Ohm R.A."/>
            <person name="Otillar R.P."/>
            <person name="Pangilinan J.L."/>
            <person name="Peng Y."/>
            <person name="Rokas A."/>
            <person name="Rosa C.A."/>
            <person name="Scheuner C."/>
            <person name="Sibirny A.A."/>
            <person name="Slot J.C."/>
            <person name="Stielow J.B."/>
            <person name="Sun H."/>
            <person name="Kurtzman C.P."/>
            <person name="Blackwell M."/>
            <person name="Grigoriev I.V."/>
            <person name="Jeffries T.W."/>
        </authorList>
    </citation>
    <scope>NUCLEOTIDE SEQUENCE [LARGE SCALE GENOMIC DNA]</scope>
    <source>
        <strain evidence="3">ATCC 58044 / CBS 1984 / NCYC 433 / NRRL Y-366-8</strain>
    </source>
</reference>
<dbReference type="GO" id="GO:0032456">
    <property type="term" value="P:endocytic recycling"/>
    <property type="evidence" value="ECO:0007669"/>
    <property type="project" value="EnsemblFungi"/>
</dbReference>
<dbReference type="GO" id="GO:0034498">
    <property type="term" value="P:early endosome to Golgi transport"/>
    <property type="evidence" value="ECO:0007669"/>
    <property type="project" value="EnsemblFungi"/>
</dbReference>
<dbReference type="PANTHER" id="PTHR12100:SF1">
    <property type="entry name" value="RECYCLIN-1"/>
    <property type="match status" value="1"/>
</dbReference>
<evidence type="ECO:0000259" key="1">
    <source>
        <dbReference type="Pfam" id="PF07393"/>
    </source>
</evidence>
<evidence type="ECO:0000313" key="3">
    <source>
        <dbReference type="Proteomes" id="UP000094112"/>
    </source>
</evidence>
<dbReference type="OrthoDB" id="5554140at2759"/>
<accession>A0A1E3NYV6</accession>
<dbReference type="GO" id="GO:0030427">
    <property type="term" value="C:site of polarized growth"/>
    <property type="evidence" value="ECO:0007669"/>
    <property type="project" value="EnsemblFungi"/>
</dbReference>
<dbReference type="GO" id="GO:0000145">
    <property type="term" value="C:exocyst"/>
    <property type="evidence" value="ECO:0007669"/>
    <property type="project" value="TreeGrafter"/>
</dbReference>
<feature type="domain" description="Exocyst complex component Sec10-like alpha-helical bundle" evidence="1">
    <location>
        <begin position="128"/>
        <end position="750"/>
    </location>
</feature>
<dbReference type="GeneID" id="30200999"/>
<name>A0A1E3NYV6_WICAA</name>
<dbReference type="AlphaFoldDB" id="A0A1E3NYV6"/>
<dbReference type="STRING" id="683960.A0A1E3NYV6"/>
<dbReference type="GO" id="GO:0005768">
    <property type="term" value="C:endosome"/>
    <property type="evidence" value="ECO:0007669"/>
    <property type="project" value="EnsemblFungi"/>
</dbReference>
<evidence type="ECO:0000313" key="2">
    <source>
        <dbReference type="EMBL" id="ODQ58376.1"/>
    </source>
</evidence>
<dbReference type="GO" id="GO:0006897">
    <property type="term" value="P:endocytosis"/>
    <property type="evidence" value="ECO:0007669"/>
    <property type="project" value="EnsemblFungi"/>
</dbReference>
<proteinExistence type="predicted"/>
<dbReference type="GO" id="GO:0006893">
    <property type="term" value="P:Golgi to plasma membrane transport"/>
    <property type="evidence" value="ECO:0007669"/>
    <property type="project" value="TreeGrafter"/>
</dbReference>
<dbReference type="RefSeq" id="XP_019037583.1">
    <property type="nucleotide sequence ID" value="XM_019183753.1"/>
</dbReference>